<accession>A0AAD4X581</accession>
<proteinExistence type="predicted"/>
<evidence type="ECO:0000313" key="2">
    <source>
        <dbReference type="Proteomes" id="UP001202328"/>
    </source>
</evidence>
<keyword evidence="2" id="KW-1185">Reference proteome</keyword>
<comment type="caution">
    <text evidence="1">The sequence shown here is derived from an EMBL/GenBank/DDBJ whole genome shotgun (WGS) entry which is preliminary data.</text>
</comment>
<name>A0AAD4X581_9MAGN</name>
<feature type="non-terminal residue" evidence="1">
    <location>
        <position position="88"/>
    </location>
</feature>
<dbReference type="EMBL" id="JAJJMB010016464">
    <property type="protein sequence ID" value="KAI3847086.1"/>
    <property type="molecule type" value="Genomic_DNA"/>
</dbReference>
<protein>
    <submittedName>
        <fullName evidence="1">Uncharacterized protein</fullName>
    </submittedName>
</protein>
<evidence type="ECO:0000313" key="1">
    <source>
        <dbReference type="EMBL" id="KAI3847086.1"/>
    </source>
</evidence>
<dbReference type="Proteomes" id="UP001202328">
    <property type="component" value="Unassembled WGS sequence"/>
</dbReference>
<sequence>FWGYEYLGICRPDISKTDNEQKWPISSRWNVPRKTNDIVRCKNLLNKLTADQVNWNPWESYRQVLGSPMGITATRLSDARYIFSWNRV</sequence>
<dbReference type="AlphaFoldDB" id="A0AAD4X581"/>
<feature type="non-terminal residue" evidence="1">
    <location>
        <position position="1"/>
    </location>
</feature>
<gene>
    <name evidence="1" type="ORF">MKW98_015441</name>
</gene>
<reference evidence="1" key="1">
    <citation type="submission" date="2022-04" db="EMBL/GenBank/DDBJ databases">
        <title>A functionally conserved STORR gene fusion in Papaver species that diverged 16.8 million years ago.</title>
        <authorList>
            <person name="Catania T."/>
        </authorList>
    </citation>
    <scope>NUCLEOTIDE SEQUENCE</scope>
    <source>
        <strain evidence="1">S-188037</strain>
    </source>
</reference>
<organism evidence="1 2">
    <name type="scientific">Papaver atlanticum</name>
    <dbReference type="NCBI Taxonomy" id="357466"/>
    <lineage>
        <taxon>Eukaryota</taxon>
        <taxon>Viridiplantae</taxon>
        <taxon>Streptophyta</taxon>
        <taxon>Embryophyta</taxon>
        <taxon>Tracheophyta</taxon>
        <taxon>Spermatophyta</taxon>
        <taxon>Magnoliopsida</taxon>
        <taxon>Ranunculales</taxon>
        <taxon>Papaveraceae</taxon>
        <taxon>Papaveroideae</taxon>
        <taxon>Papaver</taxon>
    </lineage>
</organism>